<evidence type="ECO:0000259" key="7">
    <source>
        <dbReference type="PROSITE" id="PS51192"/>
    </source>
</evidence>
<dbReference type="GO" id="GO:0003676">
    <property type="term" value="F:nucleic acid binding"/>
    <property type="evidence" value="ECO:0007669"/>
    <property type="project" value="InterPro"/>
</dbReference>
<accession>A0AAV9XWA5</accession>
<evidence type="ECO:0000313" key="10">
    <source>
        <dbReference type="Proteomes" id="UP001311799"/>
    </source>
</evidence>
<proteinExistence type="inferred from homology"/>
<dbReference type="GO" id="GO:0005524">
    <property type="term" value="F:ATP binding"/>
    <property type="evidence" value="ECO:0007669"/>
    <property type="project" value="UniProtKB-KW"/>
</dbReference>
<keyword evidence="9" id="KW-0378">Hydrolase</keyword>
<keyword evidence="3" id="KW-0067">ATP-binding</keyword>
<dbReference type="EMBL" id="JAWDEY010000018">
    <property type="protein sequence ID" value="KAK6588966.1"/>
    <property type="molecule type" value="Genomic_DNA"/>
</dbReference>
<dbReference type="SMART" id="SM00487">
    <property type="entry name" value="DEXDc"/>
    <property type="match status" value="1"/>
</dbReference>
<dbReference type="SUPFAM" id="SSF52540">
    <property type="entry name" value="P-loop containing nucleoside triphosphate hydrolases"/>
    <property type="match status" value="1"/>
</dbReference>
<protein>
    <recommendedName>
        <fullName evidence="5">DNA 3'-5' helicase</fullName>
        <ecNumber evidence="5">5.6.2.4</ecNumber>
    </recommendedName>
</protein>
<feature type="domain" description="Helicase C-terminal" evidence="8">
    <location>
        <begin position="719"/>
        <end position="869"/>
    </location>
</feature>
<dbReference type="Pfam" id="PF00271">
    <property type="entry name" value="Helicase_C"/>
    <property type="match status" value="1"/>
</dbReference>
<evidence type="ECO:0000256" key="2">
    <source>
        <dbReference type="ARBA" id="ARBA00022741"/>
    </source>
</evidence>
<evidence type="ECO:0000259" key="8">
    <source>
        <dbReference type="PROSITE" id="PS51194"/>
    </source>
</evidence>
<dbReference type="SMART" id="SM00490">
    <property type="entry name" value="HELICc"/>
    <property type="match status" value="1"/>
</dbReference>
<dbReference type="GO" id="GO:0043138">
    <property type="term" value="F:3'-5' DNA helicase activity"/>
    <property type="evidence" value="ECO:0007669"/>
    <property type="project" value="UniProtKB-EC"/>
</dbReference>
<comment type="caution">
    <text evidence="9">The sequence shown here is derived from an EMBL/GenBank/DDBJ whole genome shotgun (WGS) entry which is preliminary data.</text>
</comment>
<dbReference type="PROSITE" id="PS51194">
    <property type="entry name" value="HELICASE_CTER"/>
    <property type="match status" value="1"/>
</dbReference>
<dbReference type="PROSITE" id="PS51192">
    <property type="entry name" value="HELICASE_ATP_BIND_1"/>
    <property type="match status" value="1"/>
</dbReference>
<dbReference type="GO" id="GO:0005694">
    <property type="term" value="C:chromosome"/>
    <property type="evidence" value="ECO:0007669"/>
    <property type="project" value="TreeGrafter"/>
</dbReference>
<comment type="catalytic activity">
    <reaction evidence="4">
        <text>Couples ATP hydrolysis with the unwinding of duplex DNA by translocating in the 3'-5' direction.</text>
        <dbReference type="EC" id="5.6.2.4"/>
    </reaction>
</comment>
<dbReference type="PANTHER" id="PTHR13710">
    <property type="entry name" value="DNA HELICASE RECQ FAMILY MEMBER"/>
    <property type="match status" value="1"/>
</dbReference>
<dbReference type="GO" id="GO:0005737">
    <property type="term" value="C:cytoplasm"/>
    <property type="evidence" value="ECO:0007669"/>
    <property type="project" value="TreeGrafter"/>
</dbReference>
<organism evidence="9 10">
    <name type="scientific">Cryptosporidium xiaoi</name>
    <dbReference type="NCBI Taxonomy" id="659607"/>
    <lineage>
        <taxon>Eukaryota</taxon>
        <taxon>Sar</taxon>
        <taxon>Alveolata</taxon>
        <taxon>Apicomplexa</taxon>
        <taxon>Conoidasida</taxon>
        <taxon>Coccidia</taxon>
        <taxon>Eucoccidiorida</taxon>
        <taxon>Eimeriorina</taxon>
        <taxon>Cryptosporidiidae</taxon>
        <taxon>Cryptosporidium</taxon>
    </lineage>
</organism>
<sequence>MSNMKKRTIREIYDGDDLSEVVLNLPLTPYSEEFVCYKKKLDKAICDLKALVNDELSKGESNNLDLILNNIKKNMSLSSDIENGTGKLDVEIRNDKYFCIYLEILELEKGISDIIGCFIKWKNDHYYTMWDDLSSPPQELRDLWIKFKDKISSIITSCKRISLQPLPRLLISDKVKSEDNEGGGDKEDDAKEKNEARKDVVCVKGNENTISIMNNSSVLDENNSKLDKVNVENTKKYKKGSVGFWGPKMVPKSKNRYISCVSTIRSTRKRTYNSNGRYKSIRDKDISGIIKSIEKGLKSESLEENRIEIRNLKKWERIEEKRYELKCKKYLVKPKGNNECNTNFGDEFKNPLTWSNNFSKGLKLNKDKCVDKTNNYDDNNIDLFETLRVEINRVDFGNVYDVNNDNMSEYRKLCICFLEKYFGHNEFRKGQLETISSVLFGIEGREKYGNNNNCSNGDFSNGCVLILPTGYGKSLCYQYLSILINKWYKKVTMVVTPLISLMQDQLRNLNENIRGAIWNSNVSYIEKKYIIDLIIKGELDVLFITPESIFSSYLCKGLATKSDDNGVLDLMNNNIGLLCIDEAHCVSEWGHSFRPSYYSSISYLINQYKIRNVLGITATAPKDVLQELQNLLKLSNVIQPYANQSIQRNNLICKVIYLNLLKKSGVLNNNSKDSNGQTISSNRIPKQYNNFTLVWDHVKYSVMSKDVTNKESKIKGGTTRRGIWSNCKNILIYVWQRSDVESVTNYLRSKGANALYYHGMMSSNERELVQKSFMENKTNIFVATNSFGMGIDKKDIDAVIHWNMPNSLEQYIQETGRCARELDNKGYCLLILSDEDYKLKRQIISSSLPDRTSLRCLIHTLFYNYNLVDNNFGILEGKLIGYNIFSIDLLKMILNTKNNEEIEVILHMLKPYMEYIVGMLCDHNKSYNWNYYIKGSPYVKIRFFDENFEYINEKNKFFERLSPYCTENSGVITVDLPEASRNMGVPMEHLEEEIDLLRNTYKITVERESNKQCVIIGIICNESDLNSNSKLFFNSSNNINDKYHNIFIDDDTGKLFGNWRDLLVKKIYEELYMRNINELWKLDIAYISFQKFVSDKGSKDVIFDYYFGNKRIELYNKLLTNQPGDETLLSLDISKDHSFLNKINAEINSSVDNNEYDEKKMKVEFCGLVEDDLWFNKWNDELTKTFVYNEINKVSGDDLKNDIMVKTESCIKAGVCYLISSHFLDYYTVQWETYRMSLEKIIEHYNITKQRKNRKGKKIELDNKDTSDECCLFKHYSNGLTIDKFEVIFPGDIAKILVGVTSFRFCCRNGGTKFSGFKGKEMTTVSKLWGKFSNIPYKTVLRICEEKFKEMVTDKLVK</sequence>
<dbReference type="GO" id="GO:0000724">
    <property type="term" value="P:double-strand break repair via homologous recombination"/>
    <property type="evidence" value="ECO:0007669"/>
    <property type="project" value="TreeGrafter"/>
</dbReference>
<reference evidence="9 10" key="1">
    <citation type="submission" date="2023-10" db="EMBL/GenBank/DDBJ databases">
        <title>Comparative genomics analysis reveals potential genetic determinants of host preference in Cryptosporidium xiaoi.</title>
        <authorList>
            <person name="Xiao L."/>
            <person name="Li J."/>
        </authorList>
    </citation>
    <scope>NUCLEOTIDE SEQUENCE [LARGE SCALE GENOMIC DNA]</scope>
    <source>
        <strain evidence="9 10">52996</strain>
    </source>
</reference>
<name>A0AAV9XWA5_9CRYT</name>
<dbReference type="GO" id="GO:0005634">
    <property type="term" value="C:nucleus"/>
    <property type="evidence" value="ECO:0007669"/>
    <property type="project" value="TreeGrafter"/>
</dbReference>
<evidence type="ECO:0000256" key="1">
    <source>
        <dbReference type="ARBA" id="ARBA00005446"/>
    </source>
</evidence>
<dbReference type="InterPro" id="IPR027417">
    <property type="entry name" value="P-loop_NTPase"/>
</dbReference>
<dbReference type="Pfam" id="PF00270">
    <property type="entry name" value="DEAD"/>
    <property type="match status" value="1"/>
</dbReference>
<keyword evidence="9" id="KW-0347">Helicase</keyword>
<dbReference type="Gene3D" id="3.40.50.300">
    <property type="entry name" value="P-loop containing nucleotide triphosphate hydrolases"/>
    <property type="match status" value="2"/>
</dbReference>
<evidence type="ECO:0000313" key="9">
    <source>
        <dbReference type="EMBL" id="KAK6588966.1"/>
    </source>
</evidence>
<dbReference type="InterPro" id="IPR011545">
    <property type="entry name" value="DEAD/DEAH_box_helicase_dom"/>
</dbReference>
<evidence type="ECO:0000256" key="5">
    <source>
        <dbReference type="ARBA" id="ARBA00034808"/>
    </source>
</evidence>
<evidence type="ECO:0000256" key="3">
    <source>
        <dbReference type="ARBA" id="ARBA00022840"/>
    </source>
</evidence>
<dbReference type="CDD" id="cd17920">
    <property type="entry name" value="DEXHc_RecQ"/>
    <property type="match status" value="1"/>
</dbReference>
<dbReference type="InterPro" id="IPR001650">
    <property type="entry name" value="Helicase_C-like"/>
</dbReference>
<keyword evidence="10" id="KW-1185">Reference proteome</keyword>
<comment type="similarity">
    <text evidence="1">Belongs to the helicase family. RecQ subfamily.</text>
</comment>
<dbReference type="InterPro" id="IPR014001">
    <property type="entry name" value="Helicase_ATP-bd"/>
</dbReference>
<dbReference type="PANTHER" id="PTHR13710:SF108">
    <property type="entry name" value="ATP-DEPENDENT DNA HELICASE Q4"/>
    <property type="match status" value="1"/>
</dbReference>
<evidence type="ECO:0000256" key="4">
    <source>
        <dbReference type="ARBA" id="ARBA00034617"/>
    </source>
</evidence>
<evidence type="ECO:0000256" key="6">
    <source>
        <dbReference type="SAM" id="MobiDB-lite"/>
    </source>
</evidence>
<dbReference type="EC" id="5.6.2.4" evidence="5"/>
<dbReference type="Proteomes" id="UP001311799">
    <property type="component" value="Unassembled WGS sequence"/>
</dbReference>
<gene>
    <name evidence="9" type="ORF">RS030_263661</name>
</gene>
<keyword evidence="2" id="KW-0547">Nucleotide-binding</keyword>
<dbReference type="GO" id="GO:0009378">
    <property type="term" value="F:four-way junction helicase activity"/>
    <property type="evidence" value="ECO:0007669"/>
    <property type="project" value="TreeGrafter"/>
</dbReference>
<feature type="region of interest" description="Disordered" evidence="6">
    <location>
        <begin position="177"/>
        <end position="197"/>
    </location>
</feature>
<feature type="domain" description="Helicase ATP-binding" evidence="7">
    <location>
        <begin position="454"/>
        <end position="638"/>
    </location>
</feature>